<name>A0A3D9BTZ1_9FLAO</name>
<dbReference type="Proteomes" id="UP000256512">
    <property type="component" value="Unassembled WGS sequence"/>
</dbReference>
<proteinExistence type="predicted"/>
<dbReference type="EMBL" id="QNVS01000003">
    <property type="protein sequence ID" value="REC56989.1"/>
    <property type="molecule type" value="Genomic_DNA"/>
</dbReference>
<evidence type="ECO:0000313" key="1">
    <source>
        <dbReference type="EMBL" id="REC56989.1"/>
    </source>
</evidence>
<comment type="caution">
    <text evidence="1">The sequence shown here is derived from an EMBL/GenBank/DDBJ whole genome shotgun (WGS) entry which is preliminary data.</text>
</comment>
<evidence type="ECO:0000313" key="2">
    <source>
        <dbReference type="Proteomes" id="UP000256512"/>
    </source>
</evidence>
<protein>
    <submittedName>
        <fullName evidence="1">Uncharacterized protein</fullName>
    </submittedName>
</protein>
<accession>A0A3D9BTZ1</accession>
<gene>
    <name evidence="1" type="ORF">DRF62_02185</name>
</gene>
<organism evidence="1 2">
    <name type="scientific">Chryseobacterium piscium</name>
    <dbReference type="NCBI Taxonomy" id="333702"/>
    <lineage>
        <taxon>Bacteria</taxon>
        <taxon>Pseudomonadati</taxon>
        <taxon>Bacteroidota</taxon>
        <taxon>Flavobacteriia</taxon>
        <taxon>Flavobacteriales</taxon>
        <taxon>Weeksellaceae</taxon>
        <taxon>Chryseobacterium group</taxon>
        <taxon>Chryseobacterium</taxon>
    </lineage>
</organism>
<sequence>MDSKELRIGNFVSTSIDGTDIYIVEEIKMHGLFLSNQKSITDTGEVQYHNIYPIPLTADWLLKFEFIHLGIGFVSPDDLLFVCAGNNGKYEVFLYKEVEEDVYLIHCEQVHQLQNLYFALTGKELNLNN</sequence>
<reference evidence="1 2" key="1">
    <citation type="journal article" date="2006" name="Int. J. Syst. Evol. Microbiol.">
        <title>Chryseobacterium piscium sp. nov., isolated from fish of the South Atlantic Ocean off South Africa.</title>
        <authorList>
            <person name="de Beer H."/>
            <person name="Hugo C.J."/>
            <person name="Jooste P.J."/>
            <person name="Vancanneyt M."/>
            <person name="Coenye T."/>
            <person name="Vandamme P."/>
        </authorList>
    </citation>
    <scope>NUCLEOTIDE SEQUENCE [LARGE SCALE GENOMIC DNA]</scope>
    <source>
        <strain evidence="1 2">CCUG 51923</strain>
    </source>
</reference>
<dbReference type="AlphaFoldDB" id="A0A3D9BTZ1"/>
<keyword evidence="2" id="KW-1185">Reference proteome</keyword>
<dbReference type="RefSeq" id="WP_115948887.1">
    <property type="nucleotide sequence ID" value="NZ_QNVS01000003.1"/>
</dbReference>